<dbReference type="AlphaFoldDB" id="A0A0M3IEL8"/>
<evidence type="ECO:0000313" key="1">
    <source>
        <dbReference type="Proteomes" id="UP000036681"/>
    </source>
</evidence>
<evidence type="ECO:0000313" key="2">
    <source>
        <dbReference type="WBParaSite" id="ALUE_0001655701-mRNA-1"/>
    </source>
</evidence>
<sequence length="38" mass="4316">MFARSLAGVAKHVDPIIVDLRTFSENEYASLLVMHQQK</sequence>
<dbReference type="Proteomes" id="UP000036681">
    <property type="component" value="Unplaced"/>
</dbReference>
<proteinExistence type="predicted"/>
<dbReference type="WBParaSite" id="ALUE_0001655701-mRNA-1">
    <property type="protein sequence ID" value="ALUE_0001655701-mRNA-1"/>
    <property type="gene ID" value="ALUE_0001655701"/>
</dbReference>
<accession>A0A0M3IEL8</accession>
<name>A0A0M3IEL8_ASCLU</name>
<reference evidence="2" key="1">
    <citation type="submission" date="2017-02" db="UniProtKB">
        <authorList>
            <consortium name="WormBaseParasite"/>
        </authorList>
    </citation>
    <scope>IDENTIFICATION</scope>
</reference>
<organism evidence="1 2">
    <name type="scientific">Ascaris lumbricoides</name>
    <name type="common">Giant roundworm</name>
    <dbReference type="NCBI Taxonomy" id="6252"/>
    <lineage>
        <taxon>Eukaryota</taxon>
        <taxon>Metazoa</taxon>
        <taxon>Ecdysozoa</taxon>
        <taxon>Nematoda</taxon>
        <taxon>Chromadorea</taxon>
        <taxon>Rhabditida</taxon>
        <taxon>Spirurina</taxon>
        <taxon>Ascaridomorpha</taxon>
        <taxon>Ascaridoidea</taxon>
        <taxon>Ascarididae</taxon>
        <taxon>Ascaris</taxon>
    </lineage>
</organism>
<protein>
    <submittedName>
        <fullName evidence="2">Rhodanese domain-containing protein</fullName>
    </submittedName>
</protein>
<keyword evidence="1" id="KW-1185">Reference proteome</keyword>